<feature type="transmembrane region" description="Helical" evidence="1">
    <location>
        <begin position="71"/>
        <end position="92"/>
    </location>
</feature>
<dbReference type="Proteomes" id="UP000521313">
    <property type="component" value="Unassembled WGS sequence"/>
</dbReference>
<keyword evidence="1" id="KW-0812">Transmembrane</keyword>
<dbReference type="AlphaFoldDB" id="A0A7W8FW99"/>
<keyword evidence="1" id="KW-1133">Transmembrane helix</keyword>
<reference evidence="2 3" key="1">
    <citation type="submission" date="2020-08" db="EMBL/GenBank/DDBJ databases">
        <title>Genomic Encyclopedia of Type Strains, Phase IV (KMG-IV): sequencing the most valuable type-strain genomes for metagenomic binning, comparative biology and taxonomic classification.</title>
        <authorList>
            <person name="Goeker M."/>
        </authorList>
    </citation>
    <scope>NUCLEOTIDE SEQUENCE [LARGE SCALE GENOMIC DNA]</scope>
    <source>
        <strain evidence="2 3">DSM 26963</strain>
    </source>
</reference>
<comment type="caution">
    <text evidence="2">The sequence shown here is derived from an EMBL/GenBank/DDBJ whole genome shotgun (WGS) entry which is preliminary data.</text>
</comment>
<accession>A0A7W8FW99</accession>
<dbReference type="Pfam" id="PF06961">
    <property type="entry name" value="DUF1294"/>
    <property type="match status" value="1"/>
</dbReference>
<feature type="transmembrane region" description="Helical" evidence="1">
    <location>
        <begin position="174"/>
        <end position="191"/>
    </location>
</feature>
<evidence type="ECO:0000313" key="2">
    <source>
        <dbReference type="EMBL" id="MBB5184013.1"/>
    </source>
</evidence>
<evidence type="ECO:0000313" key="3">
    <source>
        <dbReference type="Proteomes" id="UP000521313"/>
    </source>
</evidence>
<feature type="transmembrane region" description="Helical" evidence="1">
    <location>
        <begin position="104"/>
        <end position="127"/>
    </location>
</feature>
<dbReference type="EMBL" id="JACHHD010000001">
    <property type="protein sequence ID" value="MBB5184013.1"/>
    <property type="molecule type" value="Genomic_DNA"/>
</dbReference>
<feature type="transmembrane region" description="Helical" evidence="1">
    <location>
        <begin position="139"/>
        <end position="162"/>
    </location>
</feature>
<proteinExistence type="predicted"/>
<gene>
    <name evidence="2" type="ORF">HNQ43_000046</name>
</gene>
<feature type="transmembrane region" description="Helical" evidence="1">
    <location>
        <begin position="39"/>
        <end position="59"/>
    </location>
</feature>
<evidence type="ECO:0000256" key="1">
    <source>
        <dbReference type="SAM" id="Phobius"/>
    </source>
</evidence>
<organism evidence="2 3">
    <name type="scientific">Faecalicoccus acidiformans</name>
    <dbReference type="NCBI Taxonomy" id="915173"/>
    <lineage>
        <taxon>Bacteria</taxon>
        <taxon>Bacillati</taxon>
        <taxon>Bacillota</taxon>
        <taxon>Erysipelotrichia</taxon>
        <taxon>Erysipelotrichales</taxon>
        <taxon>Erysipelotrichaceae</taxon>
        <taxon>Faecalicoccus</taxon>
    </lineage>
</organism>
<feature type="transmembrane region" description="Helical" evidence="1">
    <location>
        <begin position="7"/>
        <end position="27"/>
    </location>
</feature>
<keyword evidence="1" id="KW-0472">Membrane</keyword>
<name>A0A7W8FW99_9FIRM</name>
<protein>
    <submittedName>
        <fullName evidence="2">Uncharacterized membrane protein YsdA (DUF1294 family)</fullName>
    </submittedName>
</protein>
<dbReference type="InterPro" id="IPR010718">
    <property type="entry name" value="DUF1294"/>
</dbReference>
<sequence length="195" mass="22017">MELSRFDYYLIAINAIGFILYLVNTWLYSHTAEGQIDRILTITSLLGGSLGIVIAILLFDRKSVKDNMMSRVFVICVLIIQIIIFLMVKGHIKTDLTFAFWEFFGAHKIIIVYLLAINIVTLIAFAVDKIAAIEHRSRIRIVTLLALAFIGGSIGALIAMYVFHHKTKQDYFSVGVPLIMLMQAVVIFFLMNGKI</sequence>
<dbReference type="RefSeq" id="WP_183373698.1">
    <property type="nucleotide sequence ID" value="NZ_JACHHD010000001.1"/>
</dbReference>